<evidence type="ECO:0000256" key="1">
    <source>
        <dbReference type="ARBA" id="ARBA00010515"/>
    </source>
</evidence>
<dbReference type="InterPro" id="IPR050466">
    <property type="entry name" value="Carboxylest/Gibb_receptor"/>
</dbReference>
<accession>A0AA39RLU2</accession>
<dbReference type="Gene3D" id="3.40.50.1820">
    <property type="entry name" value="alpha/beta hydrolase"/>
    <property type="match status" value="1"/>
</dbReference>
<dbReference type="InterPro" id="IPR013094">
    <property type="entry name" value="AB_hydrolase_3"/>
</dbReference>
<evidence type="ECO:0000259" key="2">
    <source>
        <dbReference type="Pfam" id="PF07859"/>
    </source>
</evidence>
<dbReference type="GO" id="GO:0009860">
    <property type="term" value="P:pollen tube growth"/>
    <property type="evidence" value="ECO:0007669"/>
    <property type="project" value="TreeGrafter"/>
</dbReference>
<organism evidence="3 4">
    <name type="scientific">Acer saccharum</name>
    <name type="common">Sugar maple</name>
    <dbReference type="NCBI Taxonomy" id="4024"/>
    <lineage>
        <taxon>Eukaryota</taxon>
        <taxon>Viridiplantae</taxon>
        <taxon>Streptophyta</taxon>
        <taxon>Embryophyta</taxon>
        <taxon>Tracheophyta</taxon>
        <taxon>Spermatophyta</taxon>
        <taxon>Magnoliopsida</taxon>
        <taxon>eudicotyledons</taxon>
        <taxon>Gunneridae</taxon>
        <taxon>Pentapetalae</taxon>
        <taxon>rosids</taxon>
        <taxon>malvids</taxon>
        <taxon>Sapindales</taxon>
        <taxon>Sapindaceae</taxon>
        <taxon>Hippocastanoideae</taxon>
        <taxon>Acereae</taxon>
        <taxon>Acer</taxon>
    </lineage>
</organism>
<proteinExistence type="inferred from homology"/>
<keyword evidence="4" id="KW-1185">Reference proteome</keyword>
<reference evidence="3" key="2">
    <citation type="submission" date="2023-06" db="EMBL/GenBank/DDBJ databases">
        <authorList>
            <person name="Swenson N.G."/>
            <person name="Wegrzyn J.L."/>
            <person name="Mcevoy S.L."/>
        </authorList>
    </citation>
    <scope>NUCLEOTIDE SEQUENCE</scope>
    <source>
        <strain evidence="3">NS2018</strain>
        <tissue evidence="3">Leaf</tissue>
    </source>
</reference>
<evidence type="ECO:0000313" key="4">
    <source>
        <dbReference type="Proteomes" id="UP001168877"/>
    </source>
</evidence>
<dbReference type="Pfam" id="PF07859">
    <property type="entry name" value="Abhydrolase_3"/>
    <property type="match status" value="1"/>
</dbReference>
<dbReference type="Proteomes" id="UP001168877">
    <property type="component" value="Unassembled WGS sequence"/>
</dbReference>
<evidence type="ECO:0000313" key="3">
    <source>
        <dbReference type="EMBL" id="KAK0576856.1"/>
    </source>
</evidence>
<comment type="caution">
    <text evidence="3">The sequence shown here is derived from an EMBL/GenBank/DDBJ whole genome shotgun (WGS) entry which is preliminary data.</text>
</comment>
<dbReference type="PANTHER" id="PTHR23024">
    <property type="entry name" value="ARYLACETAMIDE DEACETYLASE"/>
    <property type="match status" value="1"/>
</dbReference>
<dbReference type="GO" id="GO:0052689">
    <property type="term" value="F:carboxylic ester hydrolase activity"/>
    <property type="evidence" value="ECO:0007669"/>
    <property type="project" value="TreeGrafter"/>
</dbReference>
<sequence length="350" mass="39369">MRENEQMTEMSTKQSPFPSRSWKFKLSMSIFALGIKLSRRSDGTINRRLMSFFDIKSAPSAQPINGVKVSDITIDPSRPLWFRLYVPTAIDGSCNNDNSQLPVIVYFHGGGFAWMSANSLLCNDLCRRLAGELPAVIVSVNYRNSPDYRYPSQVEDCFDVLRFIENNSNFEGFPKNINLNHCFIGGDSAGGNLAHHVAVNACVYEFRNLNIIGVISIQPFFGGEERTESETRLVGAPLSNLEGNDWLWKAFLPEGSDRDHPAANVFGPNSRDISGLNKFPATIVIVGGFDPINDWQKRYYEGLKKSGKEANLIVYPNAFHGFYVVPELPESSLFVKEVRKFMQEQSNKQK</sequence>
<dbReference type="AlphaFoldDB" id="A0AA39RLU2"/>
<comment type="similarity">
    <text evidence="1">Belongs to the 'GDXG' lipolytic enzyme family.</text>
</comment>
<dbReference type="PANTHER" id="PTHR23024:SF24">
    <property type="entry name" value="ALPHA_BETA HYDROLASE FOLD-3 DOMAIN-CONTAINING PROTEIN"/>
    <property type="match status" value="1"/>
</dbReference>
<name>A0AA39RLU2_ACESA</name>
<gene>
    <name evidence="3" type="ORF">LWI29_024506</name>
</gene>
<dbReference type="InterPro" id="IPR029058">
    <property type="entry name" value="AB_hydrolase_fold"/>
</dbReference>
<feature type="domain" description="Alpha/beta hydrolase fold-3" evidence="2">
    <location>
        <begin position="104"/>
        <end position="323"/>
    </location>
</feature>
<dbReference type="SUPFAM" id="SSF53474">
    <property type="entry name" value="alpha/beta-Hydrolases"/>
    <property type="match status" value="1"/>
</dbReference>
<reference evidence="3" key="1">
    <citation type="journal article" date="2022" name="Plant J.">
        <title>Strategies of tolerance reflected in two North American maple genomes.</title>
        <authorList>
            <person name="McEvoy S.L."/>
            <person name="Sezen U.U."/>
            <person name="Trouern-Trend A."/>
            <person name="McMahon S.M."/>
            <person name="Schaberg P.G."/>
            <person name="Yang J."/>
            <person name="Wegrzyn J.L."/>
            <person name="Swenson N.G."/>
        </authorList>
    </citation>
    <scope>NUCLEOTIDE SEQUENCE</scope>
    <source>
        <strain evidence="3">NS2018</strain>
    </source>
</reference>
<protein>
    <recommendedName>
        <fullName evidence="2">Alpha/beta hydrolase fold-3 domain-containing protein</fullName>
    </recommendedName>
</protein>
<dbReference type="EMBL" id="JAUESC010000386">
    <property type="protein sequence ID" value="KAK0576856.1"/>
    <property type="molecule type" value="Genomic_DNA"/>
</dbReference>